<feature type="domain" description="ABC3 transporter permease C-terminal" evidence="8">
    <location>
        <begin position="319"/>
        <end position="432"/>
    </location>
</feature>
<keyword evidence="2" id="KW-1003">Cell membrane</keyword>
<evidence type="ECO:0000256" key="5">
    <source>
        <dbReference type="ARBA" id="ARBA00023136"/>
    </source>
</evidence>
<evidence type="ECO:0000256" key="6">
    <source>
        <dbReference type="ARBA" id="ARBA00038076"/>
    </source>
</evidence>
<evidence type="ECO:0000256" key="2">
    <source>
        <dbReference type="ARBA" id="ARBA00022475"/>
    </source>
</evidence>
<dbReference type="Pfam" id="PF12704">
    <property type="entry name" value="MacB_PCD"/>
    <property type="match status" value="1"/>
</dbReference>
<dbReference type="GO" id="GO:0005886">
    <property type="term" value="C:plasma membrane"/>
    <property type="evidence" value="ECO:0007669"/>
    <property type="project" value="UniProtKB-SubCell"/>
</dbReference>
<gene>
    <name evidence="10" type="ORF">IPP58_07105</name>
</gene>
<evidence type="ECO:0000256" key="4">
    <source>
        <dbReference type="ARBA" id="ARBA00022989"/>
    </source>
</evidence>
<keyword evidence="4 7" id="KW-1133">Transmembrane helix</keyword>
<comment type="subcellular location">
    <subcellularLocation>
        <location evidence="1">Cell membrane</location>
        <topology evidence="1">Multi-pass membrane protein</topology>
    </subcellularLocation>
</comment>
<comment type="caution">
    <text evidence="10">The sequence shown here is derived from an EMBL/GenBank/DDBJ whole genome shotgun (WGS) entry which is preliminary data.</text>
</comment>
<dbReference type="PANTHER" id="PTHR30572">
    <property type="entry name" value="MEMBRANE COMPONENT OF TRANSPORTER-RELATED"/>
    <property type="match status" value="1"/>
</dbReference>
<dbReference type="AlphaFoldDB" id="A0A9D7SG90"/>
<dbReference type="Proteomes" id="UP000886657">
    <property type="component" value="Unassembled WGS sequence"/>
</dbReference>
<proteinExistence type="inferred from homology"/>
<feature type="transmembrane region" description="Helical" evidence="7">
    <location>
        <begin position="360"/>
        <end position="386"/>
    </location>
</feature>
<evidence type="ECO:0000256" key="3">
    <source>
        <dbReference type="ARBA" id="ARBA00022692"/>
    </source>
</evidence>
<name>A0A9D7SG90_9BACT</name>
<dbReference type="GO" id="GO:0022857">
    <property type="term" value="F:transmembrane transporter activity"/>
    <property type="evidence" value="ECO:0007669"/>
    <property type="project" value="TreeGrafter"/>
</dbReference>
<reference evidence="10" key="1">
    <citation type="submission" date="2020-10" db="EMBL/GenBank/DDBJ databases">
        <title>Connecting structure to function with the recovery of over 1000 high-quality activated sludge metagenome-assembled genomes encoding full-length rRNA genes using long-read sequencing.</title>
        <authorList>
            <person name="Singleton C.M."/>
            <person name="Petriglieri F."/>
            <person name="Kristensen J.M."/>
            <person name="Kirkegaard R.H."/>
            <person name="Michaelsen T.Y."/>
            <person name="Andersen M.H."/>
            <person name="Karst S.M."/>
            <person name="Dueholm M.S."/>
            <person name="Nielsen P.H."/>
            <person name="Albertsen M."/>
        </authorList>
    </citation>
    <scope>NUCLEOTIDE SEQUENCE</scope>
    <source>
        <strain evidence="10">Skiv_18-Q3-R9-52_MAXAC.067</strain>
    </source>
</reference>
<keyword evidence="5 7" id="KW-0472">Membrane</keyword>
<accession>A0A9D7SG90</accession>
<evidence type="ECO:0000259" key="9">
    <source>
        <dbReference type="Pfam" id="PF12704"/>
    </source>
</evidence>
<evidence type="ECO:0000313" key="11">
    <source>
        <dbReference type="Proteomes" id="UP000886657"/>
    </source>
</evidence>
<dbReference type="PANTHER" id="PTHR30572:SF4">
    <property type="entry name" value="ABC TRANSPORTER PERMEASE YTRF"/>
    <property type="match status" value="1"/>
</dbReference>
<protein>
    <submittedName>
        <fullName evidence="10">ABC transporter permease</fullName>
    </submittedName>
</protein>
<feature type="domain" description="MacB-like periplasmic core" evidence="9">
    <location>
        <begin position="53"/>
        <end position="274"/>
    </location>
</feature>
<evidence type="ECO:0000256" key="7">
    <source>
        <dbReference type="SAM" id="Phobius"/>
    </source>
</evidence>
<feature type="transmembrane region" description="Helical" evidence="7">
    <location>
        <begin position="398"/>
        <end position="422"/>
    </location>
</feature>
<dbReference type="InterPro" id="IPR025857">
    <property type="entry name" value="MacB_PCD"/>
</dbReference>
<organism evidence="10 11">
    <name type="scientific">Candidatus Geothrix skivensis</name>
    <dbReference type="NCBI Taxonomy" id="2954439"/>
    <lineage>
        <taxon>Bacteria</taxon>
        <taxon>Pseudomonadati</taxon>
        <taxon>Acidobacteriota</taxon>
        <taxon>Holophagae</taxon>
        <taxon>Holophagales</taxon>
        <taxon>Holophagaceae</taxon>
        <taxon>Geothrix</taxon>
    </lineage>
</organism>
<feature type="transmembrane region" description="Helical" evidence="7">
    <location>
        <begin position="315"/>
        <end position="340"/>
    </location>
</feature>
<evidence type="ECO:0000256" key="1">
    <source>
        <dbReference type="ARBA" id="ARBA00004651"/>
    </source>
</evidence>
<evidence type="ECO:0000259" key="8">
    <source>
        <dbReference type="Pfam" id="PF02687"/>
    </source>
</evidence>
<keyword evidence="3 7" id="KW-0812">Transmembrane</keyword>
<dbReference type="InterPro" id="IPR050250">
    <property type="entry name" value="Macrolide_Exporter_MacB"/>
</dbReference>
<comment type="similarity">
    <text evidence="6">Belongs to the ABC-4 integral membrane protein family.</text>
</comment>
<dbReference type="Pfam" id="PF02687">
    <property type="entry name" value="FtsX"/>
    <property type="match status" value="1"/>
</dbReference>
<sequence>MSDQALILRSPGPSLLNSEAPVPAAPSRGFSLGMFWEVVRTGLVELWAHKVRSLLTLTLLMLGVFALVVLTSVLDGVMDKISTGFAGMSWDGTVRIAPKTPETGEDRKRFAMSPGLRYEDLGRITSANPKVLAFLPRAQKTVTVRVLGGTERIFVNGVSPDYAQWMNRPIGLGRGLTEDDQRRRSTVAVVGATLATKLFGGADPVGRDLVVEGVPFRIVGVQAPGQIFNDENYFDANGILIPLQTYMDRMDPTHKLAQITVKLRNQADMGEISAMLVGRVRQAHHGIEDVEVVDLDAEAAKSYQNFLEQMRGWQVVMMSLAGTVLLVGGVGVLSVMLISFNDRRFEIGLRKALGASDHEIFIQFLLEAVVLAAIGALLGTVSGALLCQALSSSFPYGLVVNPIGLLTAWIVALTLAVVFGLYPAFRAMRLSPMEAMR</sequence>
<feature type="transmembrane region" description="Helical" evidence="7">
    <location>
        <begin position="54"/>
        <end position="74"/>
    </location>
</feature>
<dbReference type="EMBL" id="JADKIO010000005">
    <property type="protein sequence ID" value="MBK9796251.1"/>
    <property type="molecule type" value="Genomic_DNA"/>
</dbReference>
<evidence type="ECO:0000313" key="10">
    <source>
        <dbReference type="EMBL" id="MBK9796251.1"/>
    </source>
</evidence>
<dbReference type="InterPro" id="IPR003838">
    <property type="entry name" value="ABC3_permease_C"/>
</dbReference>